<dbReference type="InterPro" id="IPR003500">
    <property type="entry name" value="RpiB_LacA_LacB"/>
</dbReference>
<evidence type="ECO:0000256" key="9">
    <source>
        <dbReference type="HAMAP-Rule" id="MF_01217"/>
    </source>
</evidence>
<dbReference type="InterPro" id="IPR009081">
    <property type="entry name" value="PP-bd_ACP"/>
</dbReference>
<dbReference type="UniPathway" id="UPA00360"/>
<keyword evidence="3 9" id="KW-0444">Lipid biosynthesis</keyword>
<dbReference type="UniPathway" id="UPA00094"/>
<evidence type="ECO:0000313" key="12">
    <source>
        <dbReference type="Proteomes" id="UP000315995"/>
    </source>
</evidence>
<dbReference type="Proteomes" id="UP000315995">
    <property type="component" value="Chromosome"/>
</dbReference>
<dbReference type="GO" id="GO:0016020">
    <property type="term" value="C:membrane"/>
    <property type="evidence" value="ECO:0007669"/>
    <property type="project" value="GOC"/>
</dbReference>
<evidence type="ECO:0000256" key="6">
    <source>
        <dbReference type="ARBA" id="ARBA00023098"/>
    </source>
</evidence>
<dbReference type="SUPFAM" id="SSF89623">
    <property type="entry name" value="Ribose/Galactose isomerase RpiB/AlsB"/>
    <property type="match status" value="1"/>
</dbReference>
<dbReference type="GO" id="GO:0036104">
    <property type="term" value="P:Kdo2-lipid A biosynthetic process"/>
    <property type="evidence" value="ECO:0007669"/>
    <property type="project" value="UniProtKB-UniPathway"/>
</dbReference>
<keyword evidence="8 11" id="KW-0413">Isomerase</keyword>
<dbReference type="Pfam" id="PF00550">
    <property type="entry name" value="PP-binding"/>
    <property type="match status" value="1"/>
</dbReference>
<evidence type="ECO:0000256" key="1">
    <source>
        <dbReference type="ARBA" id="ARBA00008754"/>
    </source>
</evidence>
<keyword evidence="7 9" id="KW-0275">Fatty acid biosynthesis</keyword>
<evidence type="ECO:0000256" key="7">
    <source>
        <dbReference type="ARBA" id="ARBA00023160"/>
    </source>
</evidence>
<dbReference type="GO" id="GO:0016861">
    <property type="term" value="F:intramolecular oxidoreductase activity, interconverting aldoses and ketoses"/>
    <property type="evidence" value="ECO:0007669"/>
    <property type="project" value="UniProtKB-ARBA"/>
</dbReference>
<dbReference type="Pfam" id="PF02502">
    <property type="entry name" value="LacAB_rpiB"/>
    <property type="match status" value="1"/>
</dbReference>
<dbReference type="PANTHER" id="PTHR43732:SF1">
    <property type="entry name" value="RIBOSE 5-PHOSPHATE ISOMERASE"/>
    <property type="match status" value="1"/>
</dbReference>
<sequence>MSTESKVIQVVAQTLELSQDEVSTSDRFIEDLGANSLDIVNLIWRIEEAFSLPETPESVLEEIETVGDLVGLVAKTRSDEAFEASEVADLVIASDHAGVEFKAMLADWLREQGKTVVDLGPAEAQSVDYPDFAELLANKVAGGHADKGILICGSGIGMSIAANKVPDVRAALVTDPLMASLSRQHNNANVLCLGARIIGEELAKACVDAFLTTDFDPGDDGRHQRRVGRIAEIARQSCK</sequence>
<dbReference type="GO" id="GO:0005975">
    <property type="term" value="P:carbohydrate metabolic process"/>
    <property type="evidence" value="ECO:0007669"/>
    <property type="project" value="InterPro"/>
</dbReference>
<comment type="function">
    <text evidence="9">Carrier of the growing fatty acid chain in fatty acid biosynthesis.</text>
</comment>
<dbReference type="InterPro" id="IPR036736">
    <property type="entry name" value="ACP-like_sf"/>
</dbReference>
<accession>A0A4Y6Q1A8</accession>
<dbReference type="NCBIfam" id="TIGR01120">
    <property type="entry name" value="rpiB"/>
    <property type="match status" value="1"/>
</dbReference>
<comment type="similarity">
    <text evidence="9">Belongs to the acyl carrier protein (ACP) family.</text>
</comment>
<evidence type="ECO:0000256" key="4">
    <source>
        <dbReference type="ARBA" id="ARBA00022553"/>
    </source>
</evidence>
<protein>
    <recommendedName>
        <fullName evidence="9">Acyl carrier protein</fullName>
        <shortName evidence="9">ACP</shortName>
    </recommendedName>
</protein>
<keyword evidence="6 9" id="KW-0443">Lipid metabolism</keyword>
<feature type="domain" description="Carrier" evidence="10">
    <location>
        <begin position="1"/>
        <end position="77"/>
    </location>
</feature>
<proteinExistence type="inferred from homology"/>
<dbReference type="PROSITE" id="PS00012">
    <property type="entry name" value="PHOSPHOPANTETHEINE"/>
    <property type="match status" value="1"/>
</dbReference>
<accession>A0A5B8YFB8</accession>
<dbReference type="InterPro" id="IPR003231">
    <property type="entry name" value="ACP"/>
</dbReference>
<dbReference type="HAMAP" id="MF_01217">
    <property type="entry name" value="Acyl_carrier"/>
    <property type="match status" value="1"/>
</dbReference>
<comment type="pathway">
    <text evidence="9">Lipid metabolism; fatty acid biosynthesis.</text>
</comment>
<dbReference type="GO" id="GO:0000036">
    <property type="term" value="F:acyl carrier activity"/>
    <property type="evidence" value="ECO:0007669"/>
    <property type="project" value="UniProtKB-UniRule"/>
</dbReference>
<dbReference type="PROSITE" id="PS50075">
    <property type="entry name" value="CARRIER"/>
    <property type="match status" value="1"/>
</dbReference>
<comment type="PTM">
    <text evidence="9">4'-phosphopantetheine is transferred from CoA to a specific serine of apo-ACP by AcpS. This modification is essential for activity because fatty acids are bound in thioester linkage to the sulfhydryl of the prosthetic group.</text>
</comment>
<name>A0A4Y6Q1A8_PERCE</name>
<evidence type="ECO:0000259" key="10">
    <source>
        <dbReference type="PROSITE" id="PS50075"/>
    </source>
</evidence>
<dbReference type="AlphaFoldDB" id="A0A4Y6Q1A8"/>
<dbReference type="InterPro" id="IPR036569">
    <property type="entry name" value="RpiB_LacA_LacB_sf"/>
</dbReference>
<reference evidence="11 12" key="1">
    <citation type="submission" date="2019-06" db="EMBL/GenBank/DDBJ databases">
        <title>Persicimonas caeni gen. nov., sp. nov., a predatory bacterium isolated from solar saltern.</title>
        <authorList>
            <person name="Wang S."/>
        </authorList>
    </citation>
    <scope>NUCLEOTIDE SEQUENCE [LARGE SCALE GENOMIC DNA]</scope>
    <source>
        <strain evidence="11 12">YN101</strain>
    </source>
</reference>
<feature type="modified residue" description="O-(pantetheine 4'-phosphoryl)serine" evidence="9">
    <location>
        <position position="36"/>
    </location>
</feature>
<dbReference type="InterPro" id="IPR051812">
    <property type="entry name" value="SPI_LacAB/RpiB"/>
</dbReference>
<comment type="subcellular location">
    <subcellularLocation>
        <location evidence="9">Cytoplasm</location>
    </subcellularLocation>
</comment>
<keyword evidence="12" id="KW-1185">Reference proteome</keyword>
<keyword evidence="4 9" id="KW-0597">Phosphoprotein</keyword>
<dbReference type="InterPro" id="IPR006162">
    <property type="entry name" value="Ppantetheine_attach_site"/>
</dbReference>
<dbReference type="GO" id="GO:0005737">
    <property type="term" value="C:cytoplasm"/>
    <property type="evidence" value="ECO:0007669"/>
    <property type="project" value="UniProtKB-SubCell"/>
</dbReference>
<keyword evidence="2 9" id="KW-0596">Phosphopantetheine</keyword>
<comment type="similarity">
    <text evidence="1">Belongs to the LacAB/RpiB family.</text>
</comment>
<dbReference type="Gene3D" id="1.10.1200.10">
    <property type="entry name" value="ACP-like"/>
    <property type="match status" value="1"/>
</dbReference>
<keyword evidence="9" id="KW-0963">Cytoplasm</keyword>
<dbReference type="PANTHER" id="PTHR43732">
    <property type="entry name" value="RIBOSE 5-PHOSPHATE ISOMERASE-RELATED"/>
    <property type="match status" value="1"/>
</dbReference>
<keyword evidence="5 9" id="KW-0276">Fatty acid metabolism</keyword>
<evidence type="ECO:0000313" key="11">
    <source>
        <dbReference type="EMBL" id="QDG53765.1"/>
    </source>
</evidence>
<dbReference type="EMBL" id="CP041186">
    <property type="protein sequence ID" value="QDG53765.1"/>
    <property type="molecule type" value="Genomic_DNA"/>
</dbReference>
<evidence type="ECO:0000256" key="2">
    <source>
        <dbReference type="ARBA" id="ARBA00022450"/>
    </source>
</evidence>
<dbReference type="Gene3D" id="3.40.1400.10">
    <property type="entry name" value="Sugar-phosphate isomerase, RpiB/LacA/LacB"/>
    <property type="match status" value="1"/>
</dbReference>
<evidence type="ECO:0000256" key="8">
    <source>
        <dbReference type="ARBA" id="ARBA00023235"/>
    </source>
</evidence>
<dbReference type="InterPro" id="IPR004785">
    <property type="entry name" value="RpiB"/>
</dbReference>
<dbReference type="SUPFAM" id="SSF47336">
    <property type="entry name" value="ACP-like"/>
    <property type="match status" value="1"/>
</dbReference>
<evidence type="ECO:0000256" key="5">
    <source>
        <dbReference type="ARBA" id="ARBA00022832"/>
    </source>
</evidence>
<dbReference type="OrthoDB" id="1778624at2"/>
<gene>
    <name evidence="11" type="primary">rpiB</name>
    <name evidence="9" type="synonym">acpP</name>
    <name evidence="11" type="ORF">FIV42_24380</name>
</gene>
<dbReference type="NCBIfam" id="TIGR00689">
    <property type="entry name" value="rpiB_lacA_lacB"/>
    <property type="match status" value="1"/>
</dbReference>
<organism evidence="11 12">
    <name type="scientific">Persicimonas caeni</name>
    <dbReference type="NCBI Taxonomy" id="2292766"/>
    <lineage>
        <taxon>Bacteria</taxon>
        <taxon>Deltaproteobacteria</taxon>
        <taxon>Bradymonadales</taxon>
        <taxon>Bradymonadaceae</taxon>
        <taxon>Persicimonas</taxon>
    </lineage>
</organism>
<evidence type="ECO:0000256" key="3">
    <source>
        <dbReference type="ARBA" id="ARBA00022516"/>
    </source>
</evidence>
<dbReference type="NCBIfam" id="NF004051">
    <property type="entry name" value="PRK05571.1"/>
    <property type="match status" value="1"/>
</dbReference>